<evidence type="ECO:0000256" key="2">
    <source>
        <dbReference type="ARBA" id="ARBA00004734"/>
    </source>
</evidence>
<dbReference type="InterPro" id="IPR022761">
    <property type="entry name" value="Fumarate_lyase_N"/>
</dbReference>
<dbReference type="InterPro" id="IPR013539">
    <property type="entry name" value="PurB_C"/>
</dbReference>
<dbReference type="PROSITE" id="PS00163">
    <property type="entry name" value="FUMARATE_LYASES"/>
    <property type="match status" value="1"/>
</dbReference>
<evidence type="ECO:0000313" key="7">
    <source>
        <dbReference type="Proteomes" id="UP000269974"/>
    </source>
</evidence>
<dbReference type="GO" id="GO:0004018">
    <property type="term" value="F:N6-(1,2-dicarboxyethyl)AMP AMP-lyase (fumarate-forming) activity"/>
    <property type="evidence" value="ECO:0007669"/>
    <property type="project" value="InterPro"/>
</dbReference>
<dbReference type="Proteomes" id="UP000269974">
    <property type="component" value="Unassembled WGS sequence"/>
</dbReference>
<dbReference type="OrthoDB" id="9768878at2"/>
<dbReference type="InterPro" id="IPR020557">
    <property type="entry name" value="Fumarate_lyase_CS"/>
</dbReference>
<protein>
    <submittedName>
        <fullName evidence="6">Adenylosuccinate lyase</fullName>
        <ecNumber evidence="6">4.3.2.2</ecNumber>
    </submittedName>
</protein>
<dbReference type="GO" id="GO:0006188">
    <property type="term" value="P:IMP biosynthetic process"/>
    <property type="evidence" value="ECO:0007669"/>
    <property type="project" value="InterPro"/>
</dbReference>
<comment type="pathway">
    <text evidence="1">Purine metabolism; IMP biosynthesis via de novo pathway; 5-amino-1-(5-phospho-D-ribosyl)imidazole-4-carboxamide from 5-amino-1-(5-phospho-D-ribosyl)imidazole-4-carboxylate: step 2/2.</text>
</comment>
<evidence type="ECO:0000256" key="1">
    <source>
        <dbReference type="ARBA" id="ARBA00004706"/>
    </source>
</evidence>
<dbReference type="PANTHER" id="PTHR43411">
    <property type="entry name" value="ADENYLOSUCCINATE LYASE"/>
    <property type="match status" value="1"/>
</dbReference>
<proteinExistence type="predicted"/>
<dbReference type="AlphaFoldDB" id="A0A0K9ETE2"/>
<sequence>MHDFAKIEPPVALGPIDGRYRAQTAGLVNCLSEPALNRNRLRVETEWVIFLAENRVLPGVEPLSAAEVAYLREIPEGFDAAQIAELAKIEAETRHDVKAVEYFIKAAMDRAGTEIPGTRLPELREMVHIFATSEDVNNIAWALGLRSAVQDVWMPAARKVIGELTDLVHRYADQPMLARTHGQPASPTTVGKEMAVFAHRLSRQLSRIEKAEYLGKWNGATGTFGAHAICLPDRDWPALSRAFVESFGLGWNPLTTQIESHDWVADLLSAIAHFGRIAHNVATDFWTYISLDYFHQDLAAQGSTGSSTMPHKVNPIRFENAEANFEISGALCDTLAQTLVTSRLQRDLTDSSTQRNLGVALGHSLLALENLARGIAGVQPNPARLEADLAQEWEVLGEPIQQAMRVAALSGQAGMEDPYERLKELTRGRKVTGPEMQAFIADLGLPAELAARLESLTPAGYTGLAAQLVAYLDVEPRG</sequence>
<dbReference type="Gene3D" id="1.10.40.30">
    <property type="entry name" value="Fumarase/aspartase (C-terminal domain)"/>
    <property type="match status" value="1"/>
</dbReference>
<comment type="pathway">
    <text evidence="2">Purine metabolism; AMP biosynthesis via de novo pathway; AMP from IMP: step 2/2.</text>
</comment>
<dbReference type="Pfam" id="PF08328">
    <property type="entry name" value="ASL_C"/>
    <property type="match status" value="1"/>
</dbReference>
<dbReference type="InterPro" id="IPR008948">
    <property type="entry name" value="L-Aspartase-like"/>
</dbReference>
<name>A0A0K9ETE2_9ACTO</name>
<dbReference type="InterPro" id="IPR047136">
    <property type="entry name" value="PurB_bact"/>
</dbReference>
<gene>
    <name evidence="6" type="primary">purB</name>
    <name evidence="6" type="ORF">NCTC10327_01869</name>
</gene>
<comment type="function">
    <text evidence="5">Catalyzes two reactions in de novo purine nucleotide biosynthesis. Catalyzes the breakdown of 5-aminoimidazole- (N-succinylocarboxamide) ribotide (SAICAR or 2-[5-amino-1-(5-phospho-beta-D-ribosyl)imidazole-4-carboxamido]succinate) to 5-aminoimidazole-4-carboxamide ribotide (AICAR or 5-amino-1-(5-phospho-beta-D-ribosyl)imidazole-4-carboxamide) and fumarate, and of adenylosuccinate (ADS or N(6)-(1,2-dicarboxyethyl)-AMP) to adenosine monophosphate (AMP) and fumarate.</text>
</comment>
<evidence type="ECO:0000313" key="6">
    <source>
        <dbReference type="EMBL" id="VDG77256.1"/>
    </source>
</evidence>
<dbReference type="SUPFAM" id="SSF48557">
    <property type="entry name" value="L-aspartase-like"/>
    <property type="match status" value="1"/>
</dbReference>
<organism evidence="6 7">
    <name type="scientific">Actinobaculum suis</name>
    <dbReference type="NCBI Taxonomy" id="1657"/>
    <lineage>
        <taxon>Bacteria</taxon>
        <taxon>Bacillati</taxon>
        <taxon>Actinomycetota</taxon>
        <taxon>Actinomycetes</taxon>
        <taxon>Actinomycetales</taxon>
        <taxon>Actinomycetaceae</taxon>
        <taxon>Actinobaculum</taxon>
    </lineage>
</organism>
<dbReference type="EC" id="4.3.2.2" evidence="6"/>
<dbReference type="PANTHER" id="PTHR43411:SF1">
    <property type="entry name" value="ADENYLOSUCCINATE LYASE"/>
    <property type="match status" value="1"/>
</dbReference>
<dbReference type="EMBL" id="UYIO01000001">
    <property type="protein sequence ID" value="VDG77256.1"/>
    <property type="molecule type" value="Genomic_DNA"/>
</dbReference>
<comment type="caution">
    <text evidence="6">The sequence shown here is derived from an EMBL/GenBank/DDBJ whole genome shotgun (WGS) entry which is preliminary data.</text>
</comment>
<dbReference type="InterPro" id="IPR024083">
    <property type="entry name" value="Fumarase/histidase_N"/>
</dbReference>
<dbReference type="InterPro" id="IPR000362">
    <property type="entry name" value="Fumarate_lyase_fam"/>
</dbReference>
<dbReference type="Pfam" id="PF00206">
    <property type="entry name" value="Lyase_1"/>
    <property type="match status" value="1"/>
</dbReference>
<keyword evidence="4 6" id="KW-0456">Lyase</keyword>
<dbReference type="PRINTS" id="PR00149">
    <property type="entry name" value="FUMRATELYASE"/>
</dbReference>
<evidence type="ECO:0000256" key="5">
    <source>
        <dbReference type="ARBA" id="ARBA00025012"/>
    </source>
</evidence>
<reference evidence="6 7" key="1">
    <citation type="submission" date="2018-11" db="EMBL/GenBank/DDBJ databases">
        <authorList>
            <consortium name="Pathogen Informatics"/>
        </authorList>
    </citation>
    <scope>NUCLEOTIDE SEQUENCE [LARGE SCALE GENOMIC DNA]</scope>
    <source>
        <strain evidence="6 7">NCTC10327</strain>
    </source>
</reference>
<evidence type="ECO:0000256" key="4">
    <source>
        <dbReference type="ARBA" id="ARBA00023239"/>
    </source>
</evidence>
<dbReference type="STRING" id="1657.ACU20_05685"/>
<dbReference type="NCBIfam" id="NF006764">
    <property type="entry name" value="PRK09285.1"/>
    <property type="match status" value="1"/>
</dbReference>
<dbReference type="Gene3D" id="1.20.200.10">
    <property type="entry name" value="Fumarase/aspartase (Central domain)"/>
    <property type="match status" value="1"/>
</dbReference>
<dbReference type="RefSeq" id="WP_049619811.1">
    <property type="nucleotide sequence ID" value="NZ_LFUS01000027.1"/>
</dbReference>
<evidence type="ECO:0000256" key="3">
    <source>
        <dbReference type="ARBA" id="ARBA00022755"/>
    </source>
</evidence>
<accession>A0A0K9ETE2</accession>
<dbReference type="Gene3D" id="1.10.275.10">
    <property type="entry name" value="Fumarase/aspartase (N-terminal domain)"/>
    <property type="match status" value="1"/>
</dbReference>
<keyword evidence="3" id="KW-0658">Purine biosynthesis</keyword>